<dbReference type="AlphaFoldDB" id="A0AAN6PS10"/>
<protein>
    <recommendedName>
        <fullName evidence="3">Heterokaryon incompatibility domain-containing protein</fullName>
    </recommendedName>
</protein>
<dbReference type="Proteomes" id="UP001305647">
    <property type="component" value="Unassembled WGS sequence"/>
</dbReference>
<organism evidence="4 5">
    <name type="scientific">Parathielavia hyrcaniae</name>
    <dbReference type="NCBI Taxonomy" id="113614"/>
    <lineage>
        <taxon>Eukaryota</taxon>
        <taxon>Fungi</taxon>
        <taxon>Dikarya</taxon>
        <taxon>Ascomycota</taxon>
        <taxon>Pezizomycotina</taxon>
        <taxon>Sordariomycetes</taxon>
        <taxon>Sordariomycetidae</taxon>
        <taxon>Sordariales</taxon>
        <taxon>Chaetomiaceae</taxon>
        <taxon>Parathielavia</taxon>
    </lineage>
</organism>
<reference evidence="4" key="2">
    <citation type="submission" date="2023-05" db="EMBL/GenBank/DDBJ databases">
        <authorList>
            <consortium name="Lawrence Berkeley National Laboratory"/>
            <person name="Steindorff A."/>
            <person name="Hensen N."/>
            <person name="Bonometti L."/>
            <person name="Westerberg I."/>
            <person name="Brannstrom I.O."/>
            <person name="Guillou S."/>
            <person name="Cros-Aarteil S."/>
            <person name="Calhoun S."/>
            <person name="Haridas S."/>
            <person name="Kuo A."/>
            <person name="Mondo S."/>
            <person name="Pangilinan J."/>
            <person name="Riley R."/>
            <person name="Labutti K."/>
            <person name="Andreopoulos B."/>
            <person name="Lipzen A."/>
            <person name="Chen C."/>
            <person name="Yanf M."/>
            <person name="Daum C."/>
            <person name="Ng V."/>
            <person name="Clum A."/>
            <person name="Ohm R."/>
            <person name="Martin F."/>
            <person name="Silar P."/>
            <person name="Natvig D."/>
            <person name="Lalanne C."/>
            <person name="Gautier V."/>
            <person name="Ament-Velasquez S.L."/>
            <person name="Kruys A."/>
            <person name="Hutchinson M.I."/>
            <person name="Powell A.J."/>
            <person name="Barry K."/>
            <person name="Miller A.N."/>
            <person name="Grigoriev I.V."/>
            <person name="Debuchy R."/>
            <person name="Gladieux P."/>
            <person name="Thoren M.H."/>
            <person name="Johannesson H."/>
        </authorList>
    </citation>
    <scope>NUCLEOTIDE SEQUENCE</scope>
    <source>
        <strain evidence="4">CBS 757.83</strain>
    </source>
</reference>
<evidence type="ECO:0000256" key="1">
    <source>
        <dbReference type="SAM" id="MobiDB-lite"/>
    </source>
</evidence>
<evidence type="ECO:0000259" key="3">
    <source>
        <dbReference type="Pfam" id="PF06985"/>
    </source>
</evidence>
<dbReference type="InterPro" id="IPR052895">
    <property type="entry name" value="HetReg/Transcr_Mod"/>
</dbReference>
<keyword evidence="2" id="KW-0472">Membrane</keyword>
<keyword evidence="2" id="KW-0812">Transmembrane</keyword>
<dbReference type="Pfam" id="PF06985">
    <property type="entry name" value="HET"/>
    <property type="match status" value="1"/>
</dbReference>
<sequence length="931" mass="103820">MENQDPSQLAPLTAYVLYNSGILGVVGSALGGVLAPVLDRILGESLRWCLIVLLCFAPGSPPLLPLMKRDISLTTYIVAWHFGLFVQPCVDRIIWKGTDDDFLNKMATLEWKLRAFFLPWLAGRTLSLLWAYRFTTATVVALLLGACALLFPGRHTSSVRLIRVRRDFWMLVVSTTRFWMNGDFSIRTALLRLYNHISMPLDRWEKDVARSRRRRAEEETQQPDAYVYRPLESPRHIRLLKLEPKSWFNPPSCGLVHICLDDLSQGRPNTPGYEAISYTWGTKAPSIPLNVDGKRLLVTDVIDDFLFHRQSSLTPVYLWIDAICINQSSTAEKDVQLPLMREIYQSAQRAVVWLDKGGPANAYEASALVRLIRTAGLFTQTLGFVQEGQLPRIHMLYMSEKEEGAYRAVGRLLGHPWFTRIWILQEIAVSKEIHIMTSGMCLDWFTLAAFVKSGTTSGQLERRIVHFTSPQSPGNGDASGLEVVGADRPLFYRAMVNAKYMSMVRHRVLDGDPLSLATLVMQSYNMFASTDPRDKIFALLGIASDGQALPFKPEYGRSVTDVFIDTHSHVLSSAGDRWSIALAFAGRSYSCINVSTGELVTRSALSTALPSWVPDYSLQSIVGMRTPHPNVTARIDPSSTVTVLNDRHHPRPALLLPAMPLATVTRLTEPFPVARHPIQTINRDAPDLDKEILTFLSNANRGAREWYTAALTLALSTCFSNPEEEESTRQILWELIIDPYLADETASTEEPVSFANMGPSKPLQQCSQGGDGHAPSQEPPLYPFHSIQARRLFDQYLLSPIDYYVRLTGPTATGDKEATTAAVLHFTRLLTQTFPLTVGGRRLAVLRYREDGRRPLMALVPPGAREGDMLVLVRGAWSPFLFRPAGSSSFTSLGDRVAELGGVCTLGGDEDGVMRDAAALGESKWEKWVLI</sequence>
<evidence type="ECO:0000313" key="5">
    <source>
        <dbReference type="Proteomes" id="UP001305647"/>
    </source>
</evidence>
<dbReference type="EMBL" id="MU863700">
    <property type="protein sequence ID" value="KAK4096698.1"/>
    <property type="molecule type" value="Genomic_DNA"/>
</dbReference>
<comment type="caution">
    <text evidence="4">The sequence shown here is derived from an EMBL/GenBank/DDBJ whole genome shotgun (WGS) entry which is preliminary data.</text>
</comment>
<evidence type="ECO:0000256" key="2">
    <source>
        <dbReference type="SAM" id="Phobius"/>
    </source>
</evidence>
<keyword evidence="2" id="KW-1133">Transmembrane helix</keyword>
<dbReference type="PANTHER" id="PTHR24148:SF73">
    <property type="entry name" value="HET DOMAIN PROTEIN (AFU_ORTHOLOGUE AFUA_8G01020)"/>
    <property type="match status" value="1"/>
</dbReference>
<dbReference type="InterPro" id="IPR010730">
    <property type="entry name" value="HET"/>
</dbReference>
<feature type="transmembrane region" description="Helical" evidence="2">
    <location>
        <begin position="130"/>
        <end position="151"/>
    </location>
</feature>
<feature type="transmembrane region" description="Helical" evidence="2">
    <location>
        <begin position="15"/>
        <end position="38"/>
    </location>
</feature>
<feature type="domain" description="Heterokaryon incompatibility" evidence="3">
    <location>
        <begin position="273"/>
        <end position="426"/>
    </location>
</feature>
<proteinExistence type="predicted"/>
<reference evidence="4" key="1">
    <citation type="journal article" date="2023" name="Mol. Phylogenet. Evol.">
        <title>Genome-scale phylogeny and comparative genomics of the fungal order Sordariales.</title>
        <authorList>
            <person name="Hensen N."/>
            <person name="Bonometti L."/>
            <person name="Westerberg I."/>
            <person name="Brannstrom I.O."/>
            <person name="Guillou S."/>
            <person name="Cros-Aarteil S."/>
            <person name="Calhoun S."/>
            <person name="Haridas S."/>
            <person name="Kuo A."/>
            <person name="Mondo S."/>
            <person name="Pangilinan J."/>
            <person name="Riley R."/>
            <person name="LaButti K."/>
            <person name="Andreopoulos B."/>
            <person name="Lipzen A."/>
            <person name="Chen C."/>
            <person name="Yan M."/>
            <person name="Daum C."/>
            <person name="Ng V."/>
            <person name="Clum A."/>
            <person name="Steindorff A."/>
            <person name="Ohm R.A."/>
            <person name="Martin F."/>
            <person name="Silar P."/>
            <person name="Natvig D.O."/>
            <person name="Lalanne C."/>
            <person name="Gautier V."/>
            <person name="Ament-Velasquez S.L."/>
            <person name="Kruys A."/>
            <person name="Hutchinson M.I."/>
            <person name="Powell A.J."/>
            <person name="Barry K."/>
            <person name="Miller A.N."/>
            <person name="Grigoriev I.V."/>
            <person name="Debuchy R."/>
            <person name="Gladieux P."/>
            <person name="Hiltunen Thoren M."/>
            <person name="Johannesson H."/>
        </authorList>
    </citation>
    <scope>NUCLEOTIDE SEQUENCE</scope>
    <source>
        <strain evidence="4">CBS 757.83</strain>
    </source>
</reference>
<dbReference type="PANTHER" id="PTHR24148">
    <property type="entry name" value="ANKYRIN REPEAT DOMAIN-CONTAINING PROTEIN 39 HOMOLOG-RELATED"/>
    <property type="match status" value="1"/>
</dbReference>
<feature type="region of interest" description="Disordered" evidence="1">
    <location>
        <begin position="748"/>
        <end position="779"/>
    </location>
</feature>
<gene>
    <name evidence="4" type="ORF">N658DRAFT_480163</name>
</gene>
<name>A0AAN6PS10_9PEZI</name>
<evidence type="ECO:0000313" key="4">
    <source>
        <dbReference type="EMBL" id="KAK4096698.1"/>
    </source>
</evidence>
<accession>A0AAN6PS10</accession>
<keyword evidence="5" id="KW-1185">Reference proteome</keyword>